<dbReference type="RefSeq" id="WP_187058933.1">
    <property type="nucleotide sequence ID" value="NZ_CP060412.1"/>
</dbReference>
<organism evidence="1 2">
    <name type="scientific">Dyella telluris</name>
    <dbReference type="NCBI Taxonomy" id="2763498"/>
    <lineage>
        <taxon>Bacteria</taxon>
        <taxon>Pseudomonadati</taxon>
        <taxon>Pseudomonadota</taxon>
        <taxon>Gammaproteobacteria</taxon>
        <taxon>Lysobacterales</taxon>
        <taxon>Rhodanobacteraceae</taxon>
        <taxon>Dyella</taxon>
    </lineage>
</organism>
<dbReference type="Pfam" id="PF14022">
    <property type="entry name" value="DUF4238"/>
    <property type="match status" value="1"/>
</dbReference>
<evidence type="ECO:0000313" key="2">
    <source>
        <dbReference type="Proteomes" id="UP000515873"/>
    </source>
</evidence>
<sequence length="385" mass="44942">MDFTVRNHYVPQWYQKRFLNPAAREAKYYYLDIKPQEIRRPGKPPITRKALRLLGPVNCFKEDHLYTLFFGEHATDVIERHFFGRIDASGEAAASFFENYDMREGVHEAFGDMRNYLSAQLFRTPRGLRVLQGLVNAKSHQATLEVLGRLWPLYQTIWSESVWEVLSCPDSPTKFIVSDCPVSTYNKEVYPGSEEVRRYGHALIERIGTQTLFPIGPNHCLVITNTQYARNPGAPPKRFRENPRYMANAMFDLRKVQRGRTINEEQVICINHVLKTQARRYIAAAQEEWLYPEQRVGKTVWPKLGGPHFLMPDPRKVSFTTGFVVGFEDGGHWGANEYGHRNIDDPRARALRAVEWDAHQRAKRVWNDWDKREGREPPQDLREYF</sequence>
<dbReference type="InterPro" id="IPR025332">
    <property type="entry name" value="DUF4238"/>
</dbReference>
<dbReference type="KEGG" id="dtl:H8F01_10320"/>
<dbReference type="Proteomes" id="UP000515873">
    <property type="component" value="Chromosome"/>
</dbReference>
<name>A0A7G8Q9K9_9GAMM</name>
<accession>A0A7G8Q9K9</accession>
<reference evidence="1 2" key="1">
    <citation type="submission" date="2020-08" db="EMBL/GenBank/DDBJ databases">
        <title>Dyella sp. G9 isolated from forest soil.</title>
        <authorList>
            <person name="Fu J."/>
            <person name="Qiu L."/>
        </authorList>
    </citation>
    <scope>NUCLEOTIDE SEQUENCE [LARGE SCALE GENOMIC DNA]</scope>
    <source>
        <strain evidence="1 2">G9</strain>
    </source>
</reference>
<dbReference type="AlphaFoldDB" id="A0A7G8Q9K9"/>
<proteinExistence type="predicted"/>
<keyword evidence="2" id="KW-1185">Reference proteome</keyword>
<protein>
    <submittedName>
        <fullName evidence="1">DUF4238 domain-containing protein</fullName>
    </submittedName>
</protein>
<evidence type="ECO:0000313" key="1">
    <source>
        <dbReference type="EMBL" id="QNK03467.1"/>
    </source>
</evidence>
<dbReference type="EMBL" id="CP060412">
    <property type="protein sequence ID" value="QNK03467.1"/>
    <property type="molecule type" value="Genomic_DNA"/>
</dbReference>
<gene>
    <name evidence="1" type="ORF">H8F01_10320</name>
</gene>